<dbReference type="SMART" id="SM01101">
    <property type="entry name" value="CRISPR_assoc"/>
    <property type="match status" value="1"/>
</dbReference>
<name>A0A5J6LA03_9GAMM</name>
<protein>
    <submittedName>
        <fullName evidence="1">Type I-E CRISPR-associated protein Cas6/Cse3/CasE</fullName>
    </submittedName>
</protein>
<proteinExistence type="predicted"/>
<dbReference type="NCBIfam" id="TIGR01907">
    <property type="entry name" value="casE_Cse3"/>
    <property type="match status" value="1"/>
</dbReference>
<dbReference type="Gene3D" id="3.30.70.1210">
    <property type="entry name" value="Crispr-associated protein, domain 2"/>
    <property type="match status" value="1"/>
</dbReference>
<gene>
    <name evidence="1" type="primary">cas6e</name>
    <name evidence="1" type="ORF">F5I99_01705</name>
</gene>
<dbReference type="Gene3D" id="3.30.70.1200">
    <property type="entry name" value="Crispr-associated protein, domain 1"/>
    <property type="match status" value="1"/>
</dbReference>
<reference evidence="1 2" key="1">
    <citation type="submission" date="2019-09" db="EMBL/GenBank/DDBJ databases">
        <title>Nitrincola iocasae sp. nov., a bacterium isolated from the sediment collected at a cold seep field in South China Sea.</title>
        <authorList>
            <person name="Zhang H."/>
            <person name="Wang H."/>
            <person name="Li C."/>
        </authorList>
    </citation>
    <scope>NUCLEOTIDE SEQUENCE [LARGE SCALE GENOMIC DNA]</scope>
    <source>
        <strain evidence="1 2">KXZD1103</strain>
    </source>
</reference>
<dbReference type="KEGG" id="nik:F5I99_01705"/>
<dbReference type="Pfam" id="PF08798">
    <property type="entry name" value="CRISPR_assoc"/>
    <property type="match status" value="1"/>
</dbReference>
<dbReference type="InterPro" id="IPR010179">
    <property type="entry name" value="CRISPR-assoc_prot_Cse3"/>
</dbReference>
<organism evidence="1 2">
    <name type="scientific">Nitrincola iocasae</name>
    <dbReference type="NCBI Taxonomy" id="2614693"/>
    <lineage>
        <taxon>Bacteria</taxon>
        <taxon>Pseudomonadati</taxon>
        <taxon>Pseudomonadota</taxon>
        <taxon>Gammaproteobacteria</taxon>
        <taxon>Oceanospirillales</taxon>
        <taxon>Oceanospirillaceae</taxon>
        <taxon>Nitrincola</taxon>
    </lineage>
</organism>
<dbReference type="Proteomes" id="UP000325606">
    <property type="component" value="Chromosome"/>
</dbReference>
<evidence type="ECO:0000313" key="2">
    <source>
        <dbReference type="Proteomes" id="UP000325606"/>
    </source>
</evidence>
<sequence>MLLHRIHLDPRCKEVRRDLADYYQLHSTLCRAFSKADKKCPPGEFLWRHEPETNAKGLPQILILSKNLPDWSGIGIKGWLNSVDPAIDLKEKLQLQQLSPGQRFRFRLRANPSVTRKGKRFGLMQASEQESWLEKKSHLHGFQLQELPSFALTESENCRLDVCIVEERVLRGKQHSGNSITIFSVLFEGVLSVTEPEKFIQTLGSGIGHAKAMGQGMLSIIPV</sequence>
<keyword evidence="2" id="KW-1185">Reference proteome</keyword>
<dbReference type="CDD" id="cd09727">
    <property type="entry name" value="Cas6_I-E"/>
    <property type="match status" value="1"/>
</dbReference>
<evidence type="ECO:0000313" key="1">
    <source>
        <dbReference type="EMBL" id="QEW05310.1"/>
    </source>
</evidence>
<accession>A0A5J6LA03</accession>
<dbReference type="AlphaFoldDB" id="A0A5J6LA03"/>
<dbReference type="SUPFAM" id="SSF117987">
    <property type="entry name" value="CRISPR-associated protein"/>
    <property type="match status" value="2"/>
</dbReference>
<dbReference type="EMBL" id="CP044222">
    <property type="protein sequence ID" value="QEW05310.1"/>
    <property type="molecule type" value="Genomic_DNA"/>
</dbReference>